<sequence length="131" mass="14580">MSGSCPYRVPGRDPIAETVELGRLTRRERQVLLLLGTGMNNRELARELRIAERTVKAHTARVLEKLSVPSRLDAAVLSVLLHHVLCEDPSCTRRAVTVEASDSHLDDGYADVLGMEADQMAFLEDWALPRC</sequence>
<evidence type="ECO:0000256" key="1">
    <source>
        <dbReference type="ARBA" id="ARBA00023015"/>
    </source>
</evidence>
<keyword evidence="1" id="KW-0805">Transcription regulation</keyword>
<evidence type="ECO:0000313" key="6">
    <source>
        <dbReference type="Proteomes" id="UP001553843"/>
    </source>
</evidence>
<dbReference type="PANTHER" id="PTHR44688">
    <property type="entry name" value="DNA-BINDING TRANSCRIPTIONAL ACTIVATOR DEVR_DOSR"/>
    <property type="match status" value="1"/>
</dbReference>
<dbReference type="Proteomes" id="UP001553843">
    <property type="component" value="Unassembled WGS sequence"/>
</dbReference>
<reference evidence="5 6" key="1">
    <citation type="submission" date="2024-06" db="EMBL/GenBank/DDBJ databases">
        <title>The Natural Products Discovery Center: Release of the First 8490 Sequenced Strains for Exploring Actinobacteria Biosynthetic Diversity.</title>
        <authorList>
            <person name="Kalkreuter E."/>
            <person name="Kautsar S.A."/>
            <person name="Yang D."/>
            <person name="Bader C.D."/>
            <person name="Teijaro C.N."/>
            <person name="Fluegel L."/>
            <person name="Davis C.M."/>
            <person name="Simpson J.R."/>
            <person name="Lauterbach L."/>
            <person name="Steele A.D."/>
            <person name="Gui C."/>
            <person name="Meng S."/>
            <person name="Li G."/>
            <person name="Viehrig K."/>
            <person name="Ye F."/>
            <person name="Su P."/>
            <person name="Kiefer A.F."/>
            <person name="Nichols A."/>
            <person name="Cepeda A.J."/>
            <person name="Yan W."/>
            <person name="Fan B."/>
            <person name="Jiang Y."/>
            <person name="Adhikari A."/>
            <person name="Zheng C.-J."/>
            <person name="Schuster L."/>
            <person name="Cowan T.M."/>
            <person name="Smanski M.J."/>
            <person name="Chevrette M.G."/>
            <person name="De Carvalho L.P.S."/>
            <person name="Shen B."/>
        </authorList>
    </citation>
    <scope>NUCLEOTIDE SEQUENCE [LARGE SCALE GENOMIC DNA]</scope>
    <source>
        <strain evidence="5 6">NPDC047833</strain>
    </source>
</reference>
<dbReference type="InterPro" id="IPR036388">
    <property type="entry name" value="WH-like_DNA-bd_sf"/>
</dbReference>
<evidence type="ECO:0000256" key="3">
    <source>
        <dbReference type="ARBA" id="ARBA00023163"/>
    </source>
</evidence>
<feature type="domain" description="HTH luxR-type" evidence="4">
    <location>
        <begin position="17"/>
        <end position="82"/>
    </location>
</feature>
<proteinExistence type="predicted"/>
<comment type="caution">
    <text evidence="5">The sequence shown here is derived from an EMBL/GenBank/DDBJ whole genome shotgun (WGS) entry which is preliminary data.</text>
</comment>
<name>A0ABV3LRT7_9ACTN</name>
<dbReference type="PANTHER" id="PTHR44688:SF16">
    <property type="entry name" value="DNA-BINDING TRANSCRIPTIONAL ACTIVATOR DEVR_DOSR"/>
    <property type="match status" value="1"/>
</dbReference>
<dbReference type="PROSITE" id="PS50043">
    <property type="entry name" value="HTH_LUXR_2"/>
    <property type="match status" value="1"/>
</dbReference>
<dbReference type="RefSeq" id="WP_364653789.1">
    <property type="nucleotide sequence ID" value="NZ_JBEYRS010000002.1"/>
</dbReference>
<accession>A0ABV3LRT7</accession>
<evidence type="ECO:0000259" key="4">
    <source>
        <dbReference type="PROSITE" id="PS50043"/>
    </source>
</evidence>
<dbReference type="Pfam" id="PF00196">
    <property type="entry name" value="GerE"/>
    <property type="match status" value="1"/>
</dbReference>
<dbReference type="Gene3D" id="1.10.10.10">
    <property type="entry name" value="Winged helix-like DNA-binding domain superfamily/Winged helix DNA-binding domain"/>
    <property type="match status" value="1"/>
</dbReference>
<dbReference type="CDD" id="cd06170">
    <property type="entry name" value="LuxR_C_like"/>
    <property type="match status" value="1"/>
</dbReference>
<dbReference type="EMBL" id="JBEYRS010000002">
    <property type="protein sequence ID" value="MEW2361684.1"/>
    <property type="molecule type" value="Genomic_DNA"/>
</dbReference>
<organism evidence="5 6">
    <name type="scientific">Streptomyces huasconensis</name>
    <dbReference type="NCBI Taxonomy" id="1854574"/>
    <lineage>
        <taxon>Bacteria</taxon>
        <taxon>Bacillati</taxon>
        <taxon>Actinomycetota</taxon>
        <taxon>Actinomycetes</taxon>
        <taxon>Kitasatosporales</taxon>
        <taxon>Streptomycetaceae</taxon>
        <taxon>Streptomyces</taxon>
    </lineage>
</organism>
<evidence type="ECO:0000313" key="5">
    <source>
        <dbReference type="EMBL" id="MEW2361684.1"/>
    </source>
</evidence>
<evidence type="ECO:0000256" key="2">
    <source>
        <dbReference type="ARBA" id="ARBA00023125"/>
    </source>
</evidence>
<dbReference type="SMART" id="SM00421">
    <property type="entry name" value="HTH_LUXR"/>
    <property type="match status" value="1"/>
</dbReference>
<dbReference type="InterPro" id="IPR016032">
    <property type="entry name" value="Sig_transdc_resp-reg_C-effctor"/>
</dbReference>
<gene>
    <name evidence="5" type="ORF">AB0887_06870</name>
</gene>
<keyword evidence="2" id="KW-0238">DNA-binding</keyword>
<dbReference type="SUPFAM" id="SSF46894">
    <property type="entry name" value="C-terminal effector domain of the bipartite response regulators"/>
    <property type="match status" value="1"/>
</dbReference>
<keyword evidence="3" id="KW-0804">Transcription</keyword>
<dbReference type="PRINTS" id="PR00038">
    <property type="entry name" value="HTHLUXR"/>
</dbReference>
<keyword evidence="6" id="KW-1185">Reference proteome</keyword>
<protein>
    <submittedName>
        <fullName evidence="5">Helix-turn-helix transcriptional regulator</fullName>
    </submittedName>
</protein>
<dbReference type="InterPro" id="IPR000792">
    <property type="entry name" value="Tscrpt_reg_LuxR_C"/>
</dbReference>